<accession>A0A285UTP5</accession>
<dbReference type="EMBL" id="OBQD01000012">
    <property type="protein sequence ID" value="SOC44066.1"/>
    <property type="molecule type" value="Genomic_DNA"/>
</dbReference>
<evidence type="ECO:0000313" key="3">
    <source>
        <dbReference type="EMBL" id="SOC44066.1"/>
    </source>
</evidence>
<feature type="signal peptide" evidence="1">
    <location>
        <begin position="1"/>
        <end position="20"/>
    </location>
</feature>
<dbReference type="Pfam" id="PF13670">
    <property type="entry name" value="PepSY_2"/>
    <property type="match status" value="1"/>
</dbReference>
<dbReference type="Proteomes" id="UP000219167">
    <property type="component" value="Unassembled WGS sequence"/>
</dbReference>
<sequence>MKNVAIALFVLVSAAGVVHAEDNKMCGDTPKDKWLTEDAVKAKAEKDGYEVRKVKVEDGCYELYAVDAKGGKVEMLVNPGTGEVVGTEDD</sequence>
<organism evidence="3 4">
    <name type="scientific">Rhizobium subbaraonis</name>
    <dbReference type="NCBI Taxonomy" id="908946"/>
    <lineage>
        <taxon>Bacteria</taxon>
        <taxon>Pseudomonadati</taxon>
        <taxon>Pseudomonadota</taxon>
        <taxon>Alphaproteobacteria</taxon>
        <taxon>Hyphomicrobiales</taxon>
        <taxon>Rhizobiaceae</taxon>
        <taxon>Rhizobium/Agrobacterium group</taxon>
        <taxon>Rhizobium</taxon>
    </lineage>
</organism>
<dbReference type="InterPro" id="IPR025711">
    <property type="entry name" value="PepSY"/>
</dbReference>
<reference evidence="3 4" key="1">
    <citation type="submission" date="2017-08" db="EMBL/GenBank/DDBJ databases">
        <authorList>
            <person name="de Groot N.N."/>
        </authorList>
    </citation>
    <scope>NUCLEOTIDE SEQUENCE [LARGE SCALE GENOMIC DNA]</scope>
    <source>
        <strain evidence="3 4">JC85</strain>
    </source>
</reference>
<evidence type="ECO:0000259" key="2">
    <source>
        <dbReference type="Pfam" id="PF13670"/>
    </source>
</evidence>
<keyword evidence="1" id="KW-0732">Signal</keyword>
<proteinExistence type="predicted"/>
<feature type="domain" description="PepSY" evidence="2">
    <location>
        <begin position="5"/>
        <end position="87"/>
    </location>
</feature>
<dbReference type="OrthoDB" id="7365433at2"/>
<dbReference type="RefSeq" id="WP_097141407.1">
    <property type="nucleotide sequence ID" value="NZ_OBQD01000012.1"/>
</dbReference>
<protein>
    <recommendedName>
        <fullName evidence="2">PepSY domain-containing protein</fullName>
    </recommendedName>
</protein>
<evidence type="ECO:0000313" key="4">
    <source>
        <dbReference type="Proteomes" id="UP000219167"/>
    </source>
</evidence>
<feature type="chain" id="PRO_5012380065" description="PepSY domain-containing protein" evidence="1">
    <location>
        <begin position="21"/>
        <end position="90"/>
    </location>
</feature>
<evidence type="ECO:0000256" key="1">
    <source>
        <dbReference type="SAM" id="SignalP"/>
    </source>
</evidence>
<name>A0A285UTP5_9HYPH</name>
<dbReference type="AlphaFoldDB" id="A0A285UTP5"/>
<gene>
    <name evidence="3" type="ORF">SAMN05892877_11258</name>
</gene>
<keyword evidence="4" id="KW-1185">Reference proteome</keyword>